<dbReference type="OrthoDB" id="1907033at2759"/>
<evidence type="ECO:0000313" key="9">
    <source>
        <dbReference type="Proteomes" id="UP000257109"/>
    </source>
</evidence>
<gene>
    <name evidence="8" type="primary">BEH4</name>
    <name evidence="8" type="ORF">CR513_62764</name>
</gene>
<feature type="compositionally biased region" description="Basic and acidic residues" evidence="6">
    <location>
        <begin position="9"/>
        <end position="23"/>
    </location>
</feature>
<comment type="function">
    <text evidence="5">Functions in brassinosteroid signaling. May function as transcriptional repressor.</text>
</comment>
<keyword evidence="9" id="KW-1185">Reference proteome</keyword>
<feature type="domain" description="BES1/BZR1 plant transcription factor N-terminal" evidence="7">
    <location>
        <begin position="5"/>
        <end position="86"/>
    </location>
</feature>
<evidence type="ECO:0000256" key="6">
    <source>
        <dbReference type="SAM" id="MobiDB-lite"/>
    </source>
</evidence>
<organism evidence="8 9">
    <name type="scientific">Mucuna pruriens</name>
    <name type="common">Velvet bean</name>
    <name type="synonym">Dolichos pruriens</name>
    <dbReference type="NCBI Taxonomy" id="157652"/>
    <lineage>
        <taxon>Eukaryota</taxon>
        <taxon>Viridiplantae</taxon>
        <taxon>Streptophyta</taxon>
        <taxon>Embryophyta</taxon>
        <taxon>Tracheophyta</taxon>
        <taxon>Spermatophyta</taxon>
        <taxon>Magnoliopsida</taxon>
        <taxon>eudicotyledons</taxon>
        <taxon>Gunneridae</taxon>
        <taxon>Pentapetalae</taxon>
        <taxon>rosids</taxon>
        <taxon>fabids</taxon>
        <taxon>Fabales</taxon>
        <taxon>Fabaceae</taxon>
        <taxon>Papilionoideae</taxon>
        <taxon>50 kb inversion clade</taxon>
        <taxon>NPAAA clade</taxon>
        <taxon>indigoferoid/millettioid clade</taxon>
        <taxon>Phaseoleae</taxon>
        <taxon>Mucuna</taxon>
    </lineage>
</organism>
<dbReference type="GO" id="GO:0003677">
    <property type="term" value="F:DNA binding"/>
    <property type="evidence" value="ECO:0007669"/>
    <property type="project" value="UniProtKB-UniRule"/>
</dbReference>
<keyword evidence="3 5" id="KW-0238">DNA-binding</keyword>
<dbReference type="STRING" id="157652.A0A371DZP1"/>
<dbReference type="Proteomes" id="UP000257109">
    <property type="component" value="Unassembled WGS sequence"/>
</dbReference>
<name>A0A371DZP1_MUCPR</name>
<proteinExistence type="inferred from homology"/>
<keyword evidence="2 5" id="KW-0805">Transcription regulation</keyword>
<dbReference type="GO" id="GO:0006351">
    <property type="term" value="P:DNA-templated transcription"/>
    <property type="evidence" value="ECO:0007669"/>
    <property type="project" value="InterPro"/>
</dbReference>
<keyword evidence="4 5" id="KW-0804">Transcription</keyword>
<dbReference type="GO" id="GO:0009742">
    <property type="term" value="P:brassinosteroid mediated signaling pathway"/>
    <property type="evidence" value="ECO:0007669"/>
    <property type="project" value="UniProtKB-UniRule"/>
</dbReference>
<dbReference type="InterPro" id="IPR033264">
    <property type="entry name" value="BZR"/>
</dbReference>
<protein>
    <recommendedName>
        <fullName evidence="5">Protein BZR1 homolog</fullName>
    </recommendedName>
    <alternativeName>
        <fullName evidence="5">Protein BRASSINAZOLE-RESISTANT 1 homolog</fullName>
    </alternativeName>
</protein>
<dbReference type="PANTHER" id="PTHR31506">
    <property type="entry name" value="BES1/BZR1 HOMOLOG PROTEIN 3-RELATED"/>
    <property type="match status" value="1"/>
</dbReference>
<accession>A0A371DZP1</accession>
<dbReference type="Pfam" id="PF05687">
    <property type="entry name" value="BES1_N"/>
    <property type="match status" value="1"/>
</dbReference>
<evidence type="ECO:0000256" key="1">
    <source>
        <dbReference type="ARBA" id="ARBA00005909"/>
    </source>
</evidence>
<evidence type="ECO:0000256" key="4">
    <source>
        <dbReference type="ARBA" id="ARBA00023163"/>
    </source>
</evidence>
<dbReference type="GO" id="GO:0003700">
    <property type="term" value="F:DNA-binding transcription factor activity"/>
    <property type="evidence" value="ECO:0007669"/>
    <property type="project" value="UniProtKB-UniRule"/>
</dbReference>
<comment type="caution">
    <text evidence="8">The sequence shown here is derived from an EMBL/GenBank/DDBJ whole genome shotgun (WGS) entry which is preliminary data.</text>
</comment>
<evidence type="ECO:0000256" key="5">
    <source>
        <dbReference type="RuleBase" id="RU369040"/>
    </source>
</evidence>
<sequence>MALGMRQPTWKEQENNNKKERQNKGMMANISSDLRMHDNYQLLRHCGNNEVLKALYNEVGWTVEPNNTTYYKGASTSSSFIPISSNPFGFKEDVMVSSDFTSLSYGHYIVKPLIV</sequence>
<dbReference type="PANTHER" id="PTHR31506:SF2">
    <property type="entry name" value="BES1_BZR1 HOMOLOG PROTEIN 3"/>
    <property type="match status" value="1"/>
</dbReference>
<feature type="non-terminal residue" evidence="8">
    <location>
        <position position="1"/>
    </location>
</feature>
<evidence type="ECO:0000256" key="3">
    <source>
        <dbReference type="ARBA" id="ARBA00023125"/>
    </source>
</evidence>
<keyword evidence="5" id="KW-1070">Brassinosteroid signaling pathway</keyword>
<evidence type="ECO:0000256" key="2">
    <source>
        <dbReference type="ARBA" id="ARBA00023015"/>
    </source>
</evidence>
<comment type="subcellular location">
    <subcellularLocation>
        <location evidence="5">Nucleus</location>
    </subcellularLocation>
</comment>
<evidence type="ECO:0000313" key="8">
    <source>
        <dbReference type="EMBL" id="RDX57958.1"/>
    </source>
</evidence>
<dbReference type="AlphaFoldDB" id="A0A371DZP1"/>
<reference evidence="8" key="1">
    <citation type="submission" date="2018-05" db="EMBL/GenBank/DDBJ databases">
        <title>Draft genome of Mucuna pruriens seed.</title>
        <authorList>
            <person name="Nnadi N.E."/>
            <person name="Vos R."/>
            <person name="Hasami M.H."/>
            <person name="Devisetty U.K."/>
            <person name="Aguiy J.C."/>
        </authorList>
    </citation>
    <scope>NUCLEOTIDE SEQUENCE [LARGE SCALE GENOMIC DNA]</scope>
    <source>
        <strain evidence="8">JCA_2017</strain>
    </source>
</reference>
<dbReference type="InterPro" id="IPR008540">
    <property type="entry name" value="BES1_N"/>
</dbReference>
<comment type="similarity">
    <text evidence="1 5">Belongs to the BZR/LAT61 family.</text>
</comment>
<evidence type="ECO:0000259" key="7">
    <source>
        <dbReference type="Pfam" id="PF05687"/>
    </source>
</evidence>
<dbReference type="EMBL" id="QJKJ01017984">
    <property type="protein sequence ID" value="RDX57958.1"/>
    <property type="molecule type" value="Genomic_DNA"/>
</dbReference>
<feature type="region of interest" description="Disordered" evidence="6">
    <location>
        <begin position="1"/>
        <end position="24"/>
    </location>
</feature>
<dbReference type="GO" id="GO:0005634">
    <property type="term" value="C:nucleus"/>
    <property type="evidence" value="ECO:0007669"/>
    <property type="project" value="UniProtKB-SubCell"/>
</dbReference>